<dbReference type="Proteomes" id="UP000286716">
    <property type="component" value="Unassembled WGS sequence"/>
</dbReference>
<reference evidence="2 3" key="1">
    <citation type="submission" date="2018-05" db="EMBL/GenBank/DDBJ databases">
        <title>Evolution of GPA BGCs.</title>
        <authorList>
            <person name="Waglechner N."/>
            <person name="Wright G.D."/>
        </authorList>
    </citation>
    <scope>NUCLEOTIDE SEQUENCE [LARGE SCALE GENOMIC DNA]</scope>
    <source>
        <strain evidence="2 3">DSM 5908</strain>
    </source>
</reference>
<comment type="caution">
    <text evidence="2">The sequence shown here is derived from an EMBL/GenBank/DDBJ whole genome shotgun (WGS) entry which is preliminary data.</text>
</comment>
<proteinExistence type="predicted"/>
<dbReference type="OrthoDB" id="4267227at2"/>
<sequence>MNGRFAAPIAEVDHRGLSWHRSARCHPDDHPDCVEAAYDGCSVHVRDSKAPAHGELRLPPDSWRGFLRLLDDTGTSGH</sequence>
<dbReference type="InterPro" id="IPR007278">
    <property type="entry name" value="DUF397"/>
</dbReference>
<dbReference type="EMBL" id="QHHU01000004">
    <property type="protein sequence ID" value="RSM49133.1"/>
    <property type="molecule type" value="Genomic_DNA"/>
</dbReference>
<organism evidence="2 3">
    <name type="scientific">Amycolatopsis balhimycina DSM 5908</name>
    <dbReference type="NCBI Taxonomy" id="1081091"/>
    <lineage>
        <taxon>Bacteria</taxon>
        <taxon>Bacillati</taxon>
        <taxon>Actinomycetota</taxon>
        <taxon>Actinomycetes</taxon>
        <taxon>Pseudonocardiales</taxon>
        <taxon>Pseudonocardiaceae</taxon>
        <taxon>Amycolatopsis</taxon>
    </lineage>
</organism>
<dbReference type="AlphaFoldDB" id="A0A428X193"/>
<gene>
    <name evidence="2" type="ORF">DMA12_05325</name>
</gene>
<protein>
    <submittedName>
        <fullName evidence="2">DUF397 domain-containing protein</fullName>
    </submittedName>
</protein>
<name>A0A428X193_AMYBA</name>
<accession>A0A428X193</accession>
<evidence type="ECO:0000259" key="1">
    <source>
        <dbReference type="Pfam" id="PF04149"/>
    </source>
</evidence>
<evidence type="ECO:0000313" key="2">
    <source>
        <dbReference type="EMBL" id="RSM49133.1"/>
    </source>
</evidence>
<feature type="domain" description="DUF397" evidence="1">
    <location>
        <begin position="18"/>
        <end position="68"/>
    </location>
</feature>
<dbReference type="Pfam" id="PF04149">
    <property type="entry name" value="DUF397"/>
    <property type="match status" value="1"/>
</dbReference>
<evidence type="ECO:0000313" key="3">
    <source>
        <dbReference type="Proteomes" id="UP000286716"/>
    </source>
</evidence>
<keyword evidence="3" id="KW-1185">Reference proteome</keyword>